<sequence length="51" mass="5417">MKRLMALMLLAMFSVGTLTACNTVKGVGKDVEKVGDKMQDKADDTGGTDPK</sequence>
<proteinExistence type="inferred from homology"/>
<keyword evidence="2" id="KW-1003">Cell membrane</keyword>
<protein>
    <submittedName>
        <fullName evidence="8">Entericidin A/B family lipoprotein</fullName>
    </submittedName>
</protein>
<evidence type="ECO:0000313" key="9">
    <source>
        <dbReference type="Proteomes" id="UP000319980"/>
    </source>
</evidence>
<keyword evidence="3 7" id="KW-0732">Signal</keyword>
<evidence type="ECO:0000256" key="7">
    <source>
        <dbReference type="SAM" id="SignalP"/>
    </source>
</evidence>
<reference evidence="8 9" key="1">
    <citation type="journal article" date="2008" name="Int. J. Syst. Evol. Microbiol.">
        <title>Luteimonas marina sp. nov., isolated from seawater.</title>
        <authorList>
            <person name="Baik K.S."/>
            <person name="Park S.C."/>
            <person name="Kim M.S."/>
            <person name="Kim E.M."/>
            <person name="Park C."/>
            <person name="Chun J."/>
            <person name="Seong C.N."/>
        </authorList>
    </citation>
    <scope>NUCLEOTIDE SEQUENCE [LARGE SCALE GENOMIC DNA]</scope>
    <source>
        <strain evidence="8 9">FR1330</strain>
    </source>
</reference>
<feature type="chain" id="PRO_5022937879" evidence="7">
    <location>
        <begin position="21"/>
        <end position="51"/>
    </location>
</feature>
<dbReference type="InterPro" id="IPR012556">
    <property type="entry name" value="Entericidin"/>
</dbReference>
<evidence type="ECO:0000256" key="3">
    <source>
        <dbReference type="ARBA" id="ARBA00022729"/>
    </source>
</evidence>
<dbReference type="GO" id="GO:0016020">
    <property type="term" value="C:membrane"/>
    <property type="evidence" value="ECO:0007669"/>
    <property type="project" value="InterPro"/>
</dbReference>
<evidence type="ECO:0000256" key="5">
    <source>
        <dbReference type="ARBA" id="ARBA00023139"/>
    </source>
</evidence>
<evidence type="ECO:0000313" key="8">
    <source>
        <dbReference type="EMBL" id="TWT18697.1"/>
    </source>
</evidence>
<keyword evidence="6 8" id="KW-0449">Lipoprotein</keyword>
<dbReference type="GO" id="GO:0009636">
    <property type="term" value="P:response to toxic substance"/>
    <property type="evidence" value="ECO:0007669"/>
    <property type="project" value="InterPro"/>
</dbReference>
<dbReference type="PROSITE" id="PS51257">
    <property type="entry name" value="PROKAR_LIPOPROTEIN"/>
    <property type="match status" value="1"/>
</dbReference>
<gene>
    <name evidence="8" type="ORF">FQY83_15105</name>
</gene>
<keyword evidence="5" id="KW-0564">Palmitate</keyword>
<dbReference type="RefSeq" id="WP_146388800.1">
    <property type="nucleotide sequence ID" value="NZ_VOHK01000006.1"/>
</dbReference>
<keyword evidence="9" id="KW-1185">Reference proteome</keyword>
<evidence type="ECO:0000256" key="4">
    <source>
        <dbReference type="ARBA" id="ARBA00023136"/>
    </source>
</evidence>
<dbReference type="AlphaFoldDB" id="A0A5C5TYF6"/>
<evidence type="ECO:0000256" key="6">
    <source>
        <dbReference type="ARBA" id="ARBA00023288"/>
    </source>
</evidence>
<accession>A0A5C5TYF6</accession>
<keyword evidence="4" id="KW-0472">Membrane</keyword>
<feature type="signal peptide" evidence="7">
    <location>
        <begin position="1"/>
        <end position="20"/>
    </location>
</feature>
<organism evidence="8 9">
    <name type="scientific">Luteimonas marina</name>
    <dbReference type="NCBI Taxonomy" id="488485"/>
    <lineage>
        <taxon>Bacteria</taxon>
        <taxon>Pseudomonadati</taxon>
        <taxon>Pseudomonadota</taxon>
        <taxon>Gammaproteobacteria</taxon>
        <taxon>Lysobacterales</taxon>
        <taxon>Lysobacteraceae</taxon>
        <taxon>Luteimonas</taxon>
    </lineage>
</organism>
<evidence type="ECO:0000256" key="2">
    <source>
        <dbReference type="ARBA" id="ARBA00022475"/>
    </source>
</evidence>
<dbReference type="EMBL" id="VOHK01000006">
    <property type="protein sequence ID" value="TWT18697.1"/>
    <property type="molecule type" value="Genomic_DNA"/>
</dbReference>
<name>A0A5C5TYF6_9GAMM</name>
<dbReference type="Proteomes" id="UP000319980">
    <property type="component" value="Unassembled WGS sequence"/>
</dbReference>
<dbReference type="Pfam" id="PF08085">
    <property type="entry name" value="Entericidin"/>
    <property type="match status" value="1"/>
</dbReference>
<comment type="similarity">
    <text evidence="1">Belongs to the EcnA/EcnB lipoprotein family.</text>
</comment>
<comment type="caution">
    <text evidence="8">The sequence shown here is derived from an EMBL/GenBank/DDBJ whole genome shotgun (WGS) entry which is preliminary data.</text>
</comment>
<evidence type="ECO:0000256" key="1">
    <source>
        <dbReference type="ARBA" id="ARBA00010296"/>
    </source>
</evidence>